<protein>
    <submittedName>
        <fullName evidence="2">Uncharacterized protein</fullName>
    </submittedName>
</protein>
<sequence length="298" mass="32747">MPSTSSFQLTPFQEQAFVIDLFSSFQAWSNDPGARSTLKLQSARWWGGLCRLLLLSDDINAEDSNVLLISSSSISTLHNTKIIAPVEDTNLIASSWWSPNNLYLPAELLPARREIKPVCWAATSPASRHSFLRGWYQLGKQVHLPVGGYSSASRYTCLLCWHQLGKRYTFQRTCLPSWYQLSGRVNLVAKLVTAQRAGQPGRQAGTSSAGRSTWSPSWSQLSGQVNLVAKLVPAQRAGQPGCRAGTGAPSRSNWSPSWFQLGAEVNLLAELVPAQQAGLHARRILPTCTLMPPKKFTP</sequence>
<comment type="caution">
    <text evidence="2">The sequence shown here is derived from an EMBL/GenBank/DDBJ whole genome shotgun (WGS) entry which is preliminary data.</text>
</comment>
<gene>
    <name evidence="2" type="ORF">PCANC_28100</name>
</gene>
<dbReference type="EMBL" id="PGCJ01001424">
    <property type="protein sequence ID" value="PLW05536.1"/>
    <property type="molecule type" value="Genomic_DNA"/>
</dbReference>
<dbReference type="OrthoDB" id="608866at2759"/>
<organism evidence="2 3">
    <name type="scientific">Puccinia coronata f. sp. avenae</name>
    <dbReference type="NCBI Taxonomy" id="200324"/>
    <lineage>
        <taxon>Eukaryota</taxon>
        <taxon>Fungi</taxon>
        <taxon>Dikarya</taxon>
        <taxon>Basidiomycota</taxon>
        <taxon>Pucciniomycotina</taxon>
        <taxon>Pucciniomycetes</taxon>
        <taxon>Pucciniales</taxon>
        <taxon>Pucciniaceae</taxon>
        <taxon>Puccinia</taxon>
    </lineage>
</organism>
<reference evidence="2 3" key="1">
    <citation type="submission" date="2017-11" db="EMBL/GenBank/DDBJ databases">
        <title>De novo assembly and phasing of dikaryotic genomes from two isolates of Puccinia coronata f. sp. avenae, the causal agent of oat crown rust.</title>
        <authorList>
            <person name="Miller M.E."/>
            <person name="Zhang Y."/>
            <person name="Omidvar V."/>
            <person name="Sperschneider J."/>
            <person name="Schwessinger B."/>
            <person name="Raley C."/>
            <person name="Palmer J.M."/>
            <person name="Garnica D."/>
            <person name="Upadhyaya N."/>
            <person name="Rathjen J."/>
            <person name="Taylor J.M."/>
            <person name="Park R.F."/>
            <person name="Dodds P.N."/>
            <person name="Hirsch C.D."/>
            <person name="Kianian S.F."/>
            <person name="Figueroa M."/>
        </authorList>
    </citation>
    <scope>NUCLEOTIDE SEQUENCE [LARGE SCALE GENOMIC DNA]</scope>
    <source>
        <strain evidence="2">12NC29</strain>
    </source>
</reference>
<name>A0A2N5RX16_9BASI</name>
<feature type="compositionally biased region" description="Polar residues" evidence="1">
    <location>
        <begin position="204"/>
        <end position="218"/>
    </location>
</feature>
<accession>A0A2N5RX16</accession>
<feature type="region of interest" description="Disordered" evidence="1">
    <location>
        <begin position="198"/>
        <end position="218"/>
    </location>
</feature>
<keyword evidence="3" id="KW-1185">Reference proteome</keyword>
<dbReference type="Proteomes" id="UP000235388">
    <property type="component" value="Unassembled WGS sequence"/>
</dbReference>
<evidence type="ECO:0000256" key="1">
    <source>
        <dbReference type="SAM" id="MobiDB-lite"/>
    </source>
</evidence>
<evidence type="ECO:0000313" key="3">
    <source>
        <dbReference type="Proteomes" id="UP000235388"/>
    </source>
</evidence>
<evidence type="ECO:0000313" key="2">
    <source>
        <dbReference type="EMBL" id="PLW05536.1"/>
    </source>
</evidence>
<dbReference type="AlphaFoldDB" id="A0A2N5RX16"/>
<proteinExistence type="predicted"/>